<keyword evidence="2" id="KW-0863">Zinc-finger</keyword>
<keyword evidence="1" id="KW-0479">Metal-binding</keyword>
<accession>A0A9P9R7G5</accession>
<evidence type="ECO:0000313" key="6">
    <source>
        <dbReference type="Proteomes" id="UP000720189"/>
    </source>
</evidence>
<name>A0A9P9R7G5_FUSRE</name>
<dbReference type="RefSeq" id="XP_046055919.1">
    <property type="nucleotide sequence ID" value="XM_046194725.1"/>
</dbReference>
<dbReference type="GO" id="GO:0008270">
    <property type="term" value="F:zinc ion binding"/>
    <property type="evidence" value="ECO:0007669"/>
    <property type="project" value="UniProtKB-KW"/>
</dbReference>
<comment type="caution">
    <text evidence="5">The sequence shown here is derived from an EMBL/GenBank/DDBJ whole genome shotgun (WGS) entry which is preliminary data.</text>
</comment>
<protein>
    <recommendedName>
        <fullName evidence="4">RanBP2-type domain-containing protein</fullName>
    </recommendedName>
</protein>
<evidence type="ECO:0000259" key="4">
    <source>
        <dbReference type="PROSITE" id="PS01358"/>
    </source>
</evidence>
<dbReference type="OrthoDB" id="5001819at2759"/>
<dbReference type="PROSITE" id="PS01358">
    <property type="entry name" value="ZF_RANBP2_1"/>
    <property type="match status" value="1"/>
</dbReference>
<dbReference type="AlphaFoldDB" id="A0A9P9R7G5"/>
<gene>
    <name evidence="5" type="ORF">BKA55DRAFT_587961</name>
</gene>
<proteinExistence type="predicted"/>
<dbReference type="Proteomes" id="UP000720189">
    <property type="component" value="Unassembled WGS sequence"/>
</dbReference>
<keyword evidence="6" id="KW-1185">Reference proteome</keyword>
<feature type="domain" description="RanBP2-type" evidence="4">
    <location>
        <begin position="12"/>
        <end position="33"/>
    </location>
</feature>
<organism evidence="5 6">
    <name type="scientific">Fusarium redolens</name>
    <dbReference type="NCBI Taxonomy" id="48865"/>
    <lineage>
        <taxon>Eukaryota</taxon>
        <taxon>Fungi</taxon>
        <taxon>Dikarya</taxon>
        <taxon>Ascomycota</taxon>
        <taxon>Pezizomycotina</taxon>
        <taxon>Sordariomycetes</taxon>
        <taxon>Hypocreomycetidae</taxon>
        <taxon>Hypocreales</taxon>
        <taxon>Nectriaceae</taxon>
        <taxon>Fusarium</taxon>
        <taxon>Fusarium redolens species complex</taxon>
    </lineage>
</organism>
<dbReference type="InterPro" id="IPR001876">
    <property type="entry name" value="Znf_RanBP2"/>
</dbReference>
<dbReference type="EMBL" id="JAGMUX010000001">
    <property type="protein sequence ID" value="KAH7269151.1"/>
    <property type="molecule type" value="Genomic_DNA"/>
</dbReference>
<sequence>MAIPTENNIAYWFCMSPSCTQMNNIGDENCKKCHAELAQGAAALSGGIDKIGDCVGKDSYGDPVWEFHEPETMDFTEARASTTYVQATRKQPANTQPSHTHYNNFAMAPITAVRADHTKWQCMARANGDFCPVNDMFEYRRDNRGRVIRKPIRTCPGCNQVRGKKTKALRSDWNQIGTLEGYTAQGEEIWVYTKPYDVDEPGPIVYKTVEEFTNGDVAYE</sequence>
<evidence type="ECO:0000256" key="1">
    <source>
        <dbReference type="ARBA" id="ARBA00022723"/>
    </source>
</evidence>
<reference evidence="5" key="1">
    <citation type="journal article" date="2021" name="Nat. Commun.">
        <title>Genetic determinants of endophytism in the Arabidopsis root mycobiome.</title>
        <authorList>
            <person name="Mesny F."/>
            <person name="Miyauchi S."/>
            <person name="Thiergart T."/>
            <person name="Pickel B."/>
            <person name="Atanasova L."/>
            <person name="Karlsson M."/>
            <person name="Huettel B."/>
            <person name="Barry K.W."/>
            <person name="Haridas S."/>
            <person name="Chen C."/>
            <person name="Bauer D."/>
            <person name="Andreopoulos W."/>
            <person name="Pangilinan J."/>
            <person name="LaButti K."/>
            <person name="Riley R."/>
            <person name="Lipzen A."/>
            <person name="Clum A."/>
            <person name="Drula E."/>
            <person name="Henrissat B."/>
            <person name="Kohler A."/>
            <person name="Grigoriev I.V."/>
            <person name="Martin F.M."/>
            <person name="Hacquard S."/>
        </authorList>
    </citation>
    <scope>NUCLEOTIDE SEQUENCE</scope>
    <source>
        <strain evidence="5">MPI-CAGE-AT-0023</strain>
    </source>
</reference>
<evidence type="ECO:0000256" key="2">
    <source>
        <dbReference type="ARBA" id="ARBA00022771"/>
    </source>
</evidence>
<evidence type="ECO:0000256" key="3">
    <source>
        <dbReference type="ARBA" id="ARBA00022833"/>
    </source>
</evidence>
<keyword evidence="3" id="KW-0862">Zinc</keyword>
<evidence type="ECO:0000313" key="5">
    <source>
        <dbReference type="EMBL" id="KAH7269151.1"/>
    </source>
</evidence>
<dbReference type="GeneID" id="70224679"/>